<dbReference type="NCBIfam" id="TIGR03696">
    <property type="entry name" value="Rhs_assc_core"/>
    <property type="match status" value="1"/>
</dbReference>
<feature type="region of interest" description="Disordered" evidence="1">
    <location>
        <begin position="131"/>
        <end position="152"/>
    </location>
</feature>
<dbReference type="Gene3D" id="2.180.10.10">
    <property type="entry name" value="RHS repeat-associated core"/>
    <property type="match status" value="1"/>
</dbReference>
<dbReference type="InterPro" id="IPR022385">
    <property type="entry name" value="Rhs_assc_core"/>
</dbReference>
<comment type="caution">
    <text evidence="2">The sequence shown here is derived from an EMBL/GenBank/DDBJ whole genome shotgun (WGS) entry which is preliminary data.</text>
</comment>
<name>A0ABW0V1I2_9ACTN</name>
<gene>
    <name evidence="2" type="ORF">ACFPZJ_39685</name>
</gene>
<dbReference type="Proteomes" id="UP001596154">
    <property type="component" value="Unassembled WGS sequence"/>
</dbReference>
<protein>
    <submittedName>
        <fullName evidence="2">RHS repeat-associated core domain-containing protein</fullName>
    </submittedName>
</protein>
<keyword evidence="3" id="KW-1185">Reference proteome</keyword>
<dbReference type="RefSeq" id="WP_381031950.1">
    <property type="nucleotide sequence ID" value="NZ_JBHSNY010000035.1"/>
</dbReference>
<evidence type="ECO:0000313" key="3">
    <source>
        <dbReference type="Proteomes" id="UP001596154"/>
    </source>
</evidence>
<feature type="region of interest" description="Disordered" evidence="1">
    <location>
        <begin position="46"/>
        <end position="79"/>
    </location>
</feature>
<proteinExistence type="predicted"/>
<dbReference type="EMBL" id="JBHSNY010000035">
    <property type="protein sequence ID" value="MFC5639718.1"/>
    <property type="molecule type" value="Genomic_DNA"/>
</dbReference>
<feature type="compositionally biased region" description="Low complexity" evidence="1">
    <location>
        <begin position="142"/>
        <end position="151"/>
    </location>
</feature>
<evidence type="ECO:0000313" key="2">
    <source>
        <dbReference type="EMBL" id="MFC5639718.1"/>
    </source>
</evidence>
<reference evidence="3" key="1">
    <citation type="journal article" date="2019" name="Int. J. Syst. Evol. Microbiol.">
        <title>The Global Catalogue of Microorganisms (GCM) 10K type strain sequencing project: providing services to taxonomists for standard genome sequencing and annotation.</title>
        <authorList>
            <consortium name="The Broad Institute Genomics Platform"/>
            <consortium name="The Broad Institute Genome Sequencing Center for Infectious Disease"/>
            <person name="Wu L."/>
            <person name="Ma J."/>
        </authorList>
    </citation>
    <scope>NUCLEOTIDE SEQUENCE [LARGE SCALE GENOMIC DNA]</scope>
    <source>
        <strain evidence="3">CGMCC 4.7248</strain>
    </source>
</reference>
<evidence type="ECO:0000256" key="1">
    <source>
        <dbReference type="SAM" id="MobiDB-lite"/>
    </source>
</evidence>
<accession>A0ABW0V1I2</accession>
<organism evidence="2 3">
    <name type="scientific">Streptomyces bullii</name>
    <dbReference type="NCBI Taxonomy" id="349910"/>
    <lineage>
        <taxon>Bacteria</taxon>
        <taxon>Bacillati</taxon>
        <taxon>Actinomycetota</taxon>
        <taxon>Actinomycetes</taxon>
        <taxon>Kitasatosporales</taxon>
        <taxon>Streptomycetaceae</taxon>
        <taxon>Streptomyces</taxon>
    </lineage>
</organism>
<sequence>MPSDSAWGVSTDKASITDGQTSIFGYTGQYKGPVLSGRVYLRERSYDPGSRRFTTPDPEPAANDSPNLSPYAYANNDPINQSDPSGRCPLCVSAGIGSVIGAAVEGGIYGWQHRDGGFTWGGFAKAAGEGAVTGAHPAPRCTGRSTTRGTSAPRRQLCGAVSRRCPSSSLTSPAVDVLPYAGIAPAPPANGTAAHC</sequence>